<accession>A0A1R1QB05</accession>
<dbReference type="InterPro" id="IPR009057">
    <property type="entry name" value="Homeodomain-like_sf"/>
</dbReference>
<keyword evidence="1" id="KW-0678">Repressor</keyword>
<reference evidence="5 6" key="1">
    <citation type="submission" date="2017-01" db="EMBL/GenBank/DDBJ databases">
        <title>Bacillus phylogenomics.</title>
        <authorList>
            <person name="Dunlap C."/>
        </authorList>
    </citation>
    <scope>NUCLEOTIDE SEQUENCE [LARGE SCALE GENOMIC DNA]</scope>
    <source>
        <strain evidence="5 6">NRRL B-41282</strain>
    </source>
</reference>
<dbReference type="OrthoDB" id="9810250at2"/>
<comment type="caution">
    <text evidence="5">The sequence shown here is derived from an EMBL/GenBank/DDBJ whole genome shotgun (WGS) entry which is preliminary data.</text>
</comment>
<feature type="domain" description="HTH tetR-type" evidence="4">
    <location>
        <begin position="12"/>
        <end position="72"/>
    </location>
</feature>
<dbReference type="InterPro" id="IPR050624">
    <property type="entry name" value="HTH-type_Tx_Regulator"/>
</dbReference>
<keyword evidence="6" id="KW-1185">Reference proteome</keyword>
<dbReference type="InterPro" id="IPR001647">
    <property type="entry name" value="HTH_TetR"/>
</dbReference>
<dbReference type="AlphaFoldDB" id="A0A1R1QB05"/>
<dbReference type="SUPFAM" id="SSF46689">
    <property type="entry name" value="Homeodomain-like"/>
    <property type="match status" value="1"/>
</dbReference>
<dbReference type="Pfam" id="PF14278">
    <property type="entry name" value="TetR_C_8"/>
    <property type="match status" value="1"/>
</dbReference>
<evidence type="ECO:0000256" key="3">
    <source>
        <dbReference type="PROSITE-ProRule" id="PRU00335"/>
    </source>
</evidence>
<dbReference type="RefSeq" id="WP_076762816.1">
    <property type="nucleotide sequence ID" value="NZ_JARMDZ010000015.1"/>
</dbReference>
<dbReference type="InterPro" id="IPR039532">
    <property type="entry name" value="TetR_C_Firmicutes"/>
</dbReference>
<dbReference type="Proteomes" id="UP000187367">
    <property type="component" value="Unassembled WGS sequence"/>
</dbReference>
<evidence type="ECO:0000256" key="2">
    <source>
        <dbReference type="ARBA" id="ARBA00023125"/>
    </source>
</evidence>
<dbReference type="EMBL" id="MTJL01000042">
    <property type="protein sequence ID" value="OMI00168.1"/>
    <property type="molecule type" value="Genomic_DNA"/>
</dbReference>
<dbReference type="PANTHER" id="PTHR43479:SF7">
    <property type="entry name" value="TETR-FAMILY TRANSCRIPTIONAL REGULATOR"/>
    <property type="match status" value="1"/>
</dbReference>
<feature type="DNA-binding region" description="H-T-H motif" evidence="3">
    <location>
        <begin position="35"/>
        <end position="54"/>
    </location>
</feature>
<sequence>MSNQQSVDRRIKRTSKCLRNAFVQLLKEKDVHSITVQEIADRADLTRATFYLHYKNKQDFILRSMEDMLNDLIEHVKPVFSKADRVYPPPSFLSLFEFIYEHAEYFEVMLSDRGLPQFRSYLLKIVQKRVYGELISSIEESEEQLMIPKDLLIHYITSANIGVISSWLESGMKFSPVYMAEQLTRLTILGPIRVAGFENKIKHPF</sequence>
<protein>
    <submittedName>
        <fullName evidence="5">TetR family transcriptional regulator</fullName>
    </submittedName>
</protein>
<evidence type="ECO:0000313" key="5">
    <source>
        <dbReference type="EMBL" id="OMI00168.1"/>
    </source>
</evidence>
<dbReference type="PROSITE" id="PS50977">
    <property type="entry name" value="HTH_TETR_2"/>
    <property type="match status" value="1"/>
</dbReference>
<dbReference type="GO" id="GO:0003677">
    <property type="term" value="F:DNA binding"/>
    <property type="evidence" value="ECO:0007669"/>
    <property type="project" value="UniProtKB-UniRule"/>
</dbReference>
<evidence type="ECO:0000259" key="4">
    <source>
        <dbReference type="PROSITE" id="PS50977"/>
    </source>
</evidence>
<evidence type="ECO:0000313" key="6">
    <source>
        <dbReference type="Proteomes" id="UP000187367"/>
    </source>
</evidence>
<dbReference type="Gene3D" id="1.10.357.10">
    <property type="entry name" value="Tetracycline Repressor, domain 2"/>
    <property type="match status" value="1"/>
</dbReference>
<organism evidence="5 6">
    <name type="scientific">Bacillus swezeyi</name>
    <dbReference type="NCBI Taxonomy" id="1925020"/>
    <lineage>
        <taxon>Bacteria</taxon>
        <taxon>Bacillati</taxon>
        <taxon>Bacillota</taxon>
        <taxon>Bacilli</taxon>
        <taxon>Bacillales</taxon>
        <taxon>Bacillaceae</taxon>
        <taxon>Bacillus</taxon>
    </lineage>
</organism>
<evidence type="ECO:0000256" key="1">
    <source>
        <dbReference type="ARBA" id="ARBA00022491"/>
    </source>
</evidence>
<name>A0A1R1QB05_9BACI</name>
<proteinExistence type="predicted"/>
<accession>A0A1R1RLU2</accession>
<keyword evidence="2 3" id="KW-0238">DNA-binding</keyword>
<dbReference type="PANTHER" id="PTHR43479">
    <property type="entry name" value="ACREF/ENVCD OPERON REPRESSOR-RELATED"/>
    <property type="match status" value="1"/>
</dbReference>
<gene>
    <name evidence="5" type="ORF">BW143_18705</name>
</gene>
<dbReference type="Pfam" id="PF00440">
    <property type="entry name" value="TetR_N"/>
    <property type="match status" value="1"/>
</dbReference>